<evidence type="ECO:0000313" key="2">
    <source>
        <dbReference type="Proteomes" id="UP000256779"/>
    </source>
</evidence>
<dbReference type="Proteomes" id="UP000256779">
    <property type="component" value="Unassembled WGS sequence"/>
</dbReference>
<reference evidence="1 2" key="1">
    <citation type="submission" date="2018-07" db="EMBL/GenBank/DDBJ databases">
        <title>Genomic Encyclopedia of Type Strains, Phase IV (KMG-IV): sequencing the most valuable type-strain genomes for metagenomic binning, comparative biology and taxonomic classification.</title>
        <authorList>
            <person name="Goeker M."/>
        </authorList>
    </citation>
    <scope>NUCLEOTIDE SEQUENCE [LARGE SCALE GENOMIC DNA]</scope>
    <source>
        <strain evidence="1 2">DSM 4134</strain>
    </source>
</reference>
<keyword evidence="2" id="KW-1185">Reference proteome</keyword>
<organism evidence="1 2">
    <name type="scientific">Marinoscillum furvescens DSM 4134</name>
    <dbReference type="NCBI Taxonomy" id="1122208"/>
    <lineage>
        <taxon>Bacteria</taxon>
        <taxon>Pseudomonadati</taxon>
        <taxon>Bacteroidota</taxon>
        <taxon>Cytophagia</taxon>
        <taxon>Cytophagales</taxon>
        <taxon>Reichenbachiellaceae</taxon>
        <taxon>Marinoscillum</taxon>
    </lineage>
</organism>
<accession>A0A3D9L6D7</accession>
<dbReference type="EMBL" id="QREG01000004">
    <property type="protein sequence ID" value="REE01256.1"/>
    <property type="molecule type" value="Genomic_DNA"/>
</dbReference>
<comment type="caution">
    <text evidence="1">The sequence shown here is derived from an EMBL/GenBank/DDBJ whole genome shotgun (WGS) entry which is preliminary data.</text>
</comment>
<sequence length="143" mass="16186">MNWIKNIFTGRKEKETINKMASIAKYEGLFSKTDLSVIEEELPYISFGQADPFQIEKLRTSLPEDTKERFALAHYLIDSLMVSGALAQRREDVAAKILSAMDIPLTKAQELTAFLKLNIRNGLSMEDSFQRLGYLVSQTAYAS</sequence>
<dbReference type="RefSeq" id="WP_115867329.1">
    <property type="nucleotide sequence ID" value="NZ_QREG01000004.1"/>
</dbReference>
<evidence type="ECO:0000313" key="1">
    <source>
        <dbReference type="EMBL" id="REE01256.1"/>
    </source>
</evidence>
<dbReference type="AlphaFoldDB" id="A0A3D9L6D7"/>
<proteinExistence type="predicted"/>
<name>A0A3D9L6D7_MARFU</name>
<gene>
    <name evidence="1" type="ORF">C7460_104276</name>
</gene>
<protein>
    <submittedName>
        <fullName evidence="1">Uncharacterized protein</fullName>
    </submittedName>
</protein>